<dbReference type="Proteomes" id="UP000244855">
    <property type="component" value="Unassembled WGS sequence"/>
</dbReference>
<feature type="domain" description="G" evidence="1">
    <location>
        <begin position="13"/>
        <end position="84"/>
    </location>
</feature>
<dbReference type="CDD" id="cd00882">
    <property type="entry name" value="Ras_like_GTPase"/>
    <property type="match status" value="1"/>
</dbReference>
<dbReference type="InterPro" id="IPR006073">
    <property type="entry name" value="GTP-bd"/>
</dbReference>
<evidence type="ECO:0000259" key="1">
    <source>
        <dbReference type="Pfam" id="PF01926"/>
    </source>
</evidence>
<dbReference type="OrthoDB" id="8954335at2759"/>
<protein>
    <recommendedName>
        <fullName evidence="1">G domain-containing protein</fullName>
    </recommendedName>
</protein>
<keyword evidence="3" id="KW-1185">Reference proteome</keyword>
<dbReference type="EMBL" id="KZ805464">
    <property type="protein sequence ID" value="PVH96458.1"/>
    <property type="molecule type" value="Genomic_DNA"/>
</dbReference>
<dbReference type="Pfam" id="PF01926">
    <property type="entry name" value="MMR_HSR1"/>
    <property type="match status" value="1"/>
</dbReference>
<reference evidence="2 3" key="1">
    <citation type="journal article" date="2018" name="Sci. Rep.">
        <title>Comparative genomics provides insights into the lifestyle and reveals functional heterogeneity of dark septate endophytic fungi.</title>
        <authorList>
            <person name="Knapp D.G."/>
            <person name="Nemeth J.B."/>
            <person name="Barry K."/>
            <person name="Hainaut M."/>
            <person name="Henrissat B."/>
            <person name="Johnson J."/>
            <person name="Kuo A."/>
            <person name="Lim J.H.P."/>
            <person name="Lipzen A."/>
            <person name="Nolan M."/>
            <person name="Ohm R.A."/>
            <person name="Tamas L."/>
            <person name="Grigoriev I.V."/>
            <person name="Spatafora J.W."/>
            <person name="Nagy L.G."/>
            <person name="Kovacs G.M."/>
        </authorList>
    </citation>
    <scope>NUCLEOTIDE SEQUENCE [LARGE SCALE GENOMIC DNA]</scope>
    <source>
        <strain evidence="2 3">DSE2036</strain>
    </source>
</reference>
<evidence type="ECO:0000313" key="2">
    <source>
        <dbReference type="EMBL" id="PVH96458.1"/>
    </source>
</evidence>
<name>A0A2V1DEH3_9PLEO</name>
<dbReference type="STRING" id="97972.A0A2V1DEH3"/>
<dbReference type="SUPFAM" id="SSF52540">
    <property type="entry name" value="P-loop containing nucleoside triphosphate hydrolases"/>
    <property type="match status" value="1"/>
</dbReference>
<dbReference type="GO" id="GO:0005525">
    <property type="term" value="F:GTP binding"/>
    <property type="evidence" value="ECO:0007669"/>
    <property type="project" value="InterPro"/>
</dbReference>
<accession>A0A2V1DEH3</accession>
<dbReference type="Gene3D" id="3.40.50.300">
    <property type="entry name" value="P-loop containing nucleotide triphosphate hydrolases"/>
    <property type="match status" value="1"/>
</dbReference>
<dbReference type="AlphaFoldDB" id="A0A2V1DEH3"/>
<gene>
    <name evidence="2" type="ORF">DM02DRAFT_659210</name>
</gene>
<evidence type="ECO:0000313" key="3">
    <source>
        <dbReference type="Proteomes" id="UP000244855"/>
    </source>
</evidence>
<organism evidence="2 3">
    <name type="scientific">Periconia macrospinosa</name>
    <dbReference type="NCBI Taxonomy" id="97972"/>
    <lineage>
        <taxon>Eukaryota</taxon>
        <taxon>Fungi</taxon>
        <taxon>Dikarya</taxon>
        <taxon>Ascomycota</taxon>
        <taxon>Pezizomycotina</taxon>
        <taxon>Dothideomycetes</taxon>
        <taxon>Pleosporomycetidae</taxon>
        <taxon>Pleosporales</taxon>
        <taxon>Massarineae</taxon>
        <taxon>Periconiaceae</taxon>
        <taxon>Periconia</taxon>
    </lineage>
</organism>
<proteinExistence type="predicted"/>
<dbReference type="InterPro" id="IPR027417">
    <property type="entry name" value="P-loop_NTPase"/>
</dbReference>
<sequence>MSFYDDDKIYCIILVIGLTGSGKSYFINHLIASSVKEGHSMASEAEKCQIIWLGIGAENAAIVDTPGFDDSNRSYSETLKEINQMSERKVGLKRERELRKQYWNVMESKRSIIRQFDGKPASAKALVCRLTRKPDVVFDIQTELVHEGKMLEEITAGRLVVPRLDSRIVESNNEIQKLEQRI</sequence>